<reference evidence="4" key="2">
    <citation type="journal article" date="2014" name="Nat. Commun.">
        <title>The cavefish genome reveals candidate genes for eye loss.</title>
        <authorList>
            <person name="McGaugh S.E."/>
            <person name="Gross J.B."/>
            <person name="Aken B."/>
            <person name="Blin M."/>
            <person name="Borowsky R."/>
            <person name="Chalopin D."/>
            <person name="Hinaux H."/>
            <person name="Jeffery W.R."/>
            <person name="Keene A."/>
            <person name="Ma L."/>
            <person name="Minx P."/>
            <person name="Murphy D."/>
            <person name="O'Quin K.E."/>
            <person name="Retaux S."/>
            <person name="Rohner N."/>
            <person name="Searle S.M."/>
            <person name="Stahl B.A."/>
            <person name="Tabin C."/>
            <person name="Volff J.N."/>
            <person name="Yoshizawa M."/>
            <person name="Warren W.C."/>
        </authorList>
    </citation>
    <scope>NUCLEOTIDE SEQUENCE [LARGE SCALE GENOMIC DNA]</scope>
    <source>
        <strain evidence="4">female</strain>
    </source>
</reference>
<evidence type="ECO:0000313" key="3">
    <source>
        <dbReference type="Ensembl" id="ENSAMXP00000049262.1"/>
    </source>
</evidence>
<reference evidence="3" key="4">
    <citation type="submission" date="2025-09" db="UniProtKB">
        <authorList>
            <consortium name="Ensembl"/>
        </authorList>
    </citation>
    <scope>IDENTIFICATION</scope>
</reference>
<organism evidence="3 4">
    <name type="scientific">Astyanax mexicanus</name>
    <name type="common">Blind cave fish</name>
    <name type="synonym">Astyanax fasciatus mexicanus</name>
    <dbReference type="NCBI Taxonomy" id="7994"/>
    <lineage>
        <taxon>Eukaryota</taxon>
        <taxon>Metazoa</taxon>
        <taxon>Chordata</taxon>
        <taxon>Craniata</taxon>
        <taxon>Vertebrata</taxon>
        <taxon>Euteleostomi</taxon>
        <taxon>Actinopterygii</taxon>
        <taxon>Neopterygii</taxon>
        <taxon>Teleostei</taxon>
        <taxon>Ostariophysi</taxon>
        <taxon>Characiformes</taxon>
        <taxon>Characoidei</taxon>
        <taxon>Acestrorhamphidae</taxon>
        <taxon>Acestrorhamphinae</taxon>
        <taxon>Astyanax</taxon>
    </lineage>
</organism>
<keyword evidence="1" id="KW-0812">Transmembrane</keyword>
<dbReference type="InParanoid" id="A0A3B1K3P7"/>
<keyword evidence="4" id="KW-1185">Reference proteome</keyword>
<name>A0A3B1K3P7_ASTMX</name>
<feature type="transmembrane region" description="Helical" evidence="1">
    <location>
        <begin position="103"/>
        <end position="131"/>
    </location>
</feature>
<keyword evidence="2" id="KW-0732">Signal</keyword>
<feature type="chain" id="PRO_5017459363" evidence="2">
    <location>
        <begin position="24"/>
        <end position="191"/>
    </location>
</feature>
<reference evidence="3" key="3">
    <citation type="submission" date="2025-08" db="UniProtKB">
        <authorList>
            <consortium name="Ensembl"/>
        </authorList>
    </citation>
    <scope>IDENTIFICATION</scope>
</reference>
<keyword evidence="1" id="KW-1133">Transmembrane helix</keyword>
<evidence type="ECO:0000256" key="2">
    <source>
        <dbReference type="SAM" id="SignalP"/>
    </source>
</evidence>
<dbReference type="Proteomes" id="UP000018467">
    <property type="component" value="Unassembled WGS sequence"/>
</dbReference>
<evidence type="ECO:0000313" key="4">
    <source>
        <dbReference type="Proteomes" id="UP000018467"/>
    </source>
</evidence>
<protein>
    <submittedName>
        <fullName evidence="3">Uncharacterized protein</fullName>
    </submittedName>
</protein>
<dbReference type="Bgee" id="ENSAMXG00000032503">
    <property type="expression patterns" value="Expressed in bone element and 8 other cell types or tissues"/>
</dbReference>
<proteinExistence type="predicted"/>
<dbReference type="AlphaFoldDB" id="A0A3B1K3P7"/>
<dbReference type="Ensembl" id="ENSAMXT00000034262.1">
    <property type="protein sequence ID" value="ENSAMXP00000049262.1"/>
    <property type="gene ID" value="ENSAMXG00000032503.1"/>
</dbReference>
<evidence type="ECO:0000256" key="1">
    <source>
        <dbReference type="SAM" id="Phobius"/>
    </source>
</evidence>
<sequence>HRLLFSYLYLVFVLSQLQRWTGSDCFTSQSVASLALFLSCSSHSAHLSRSTEKSLTKSTTSFTTGFQQSSTHFTDDIENLTEIPVSVSPTNGSTPVCLIDPQLAFIVALSSMGLIIILLISTMVLACKVVALKRQCQSRRPTRSNVDLVSGTEKHAQVPYSTSSMPLSLSHSVLRGVRHQTNVEGLNKTHI</sequence>
<reference evidence="4" key="1">
    <citation type="submission" date="2013-03" db="EMBL/GenBank/DDBJ databases">
        <authorList>
            <person name="Jeffery W."/>
            <person name="Warren W."/>
            <person name="Wilson R.K."/>
        </authorList>
    </citation>
    <scope>NUCLEOTIDE SEQUENCE</scope>
    <source>
        <strain evidence="4">female</strain>
    </source>
</reference>
<keyword evidence="1" id="KW-0472">Membrane</keyword>
<accession>A0A3B1K3P7</accession>
<feature type="signal peptide" evidence="2">
    <location>
        <begin position="1"/>
        <end position="23"/>
    </location>
</feature>